<proteinExistence type="predicted"/>
<sequence length="341" mass="36754">MARLEGNAPNLDIMQRALIGTPRLIVDEEVNDSDKTFIVPATYQWRIQHIWVEFTAAGASDRQLEVQIQDLAGDVIGVVRAGKEQATGNTKKYMFAPGLTRLTAFYDTDYLTVPLPENWVLLGGWGIRIFDNNAQAAGADDMVIQMLVMEMDTVSPRPGQDPTRRRDFGTTIPHIQLRLSSTAPKIGVFPVITPGAEQLTLTTTAPTVGPTPTVPRRELVLSTTAPARVTNFNRQPAGEQLTVTFTAPSVVQDTPFAPPAEQLTFTFSAPTRGIFPVIFPGAAQLRIAPATPSAVVDTALEVPYAELAITSTTPVIGIFPVLEPGAEQLTITPTAPTVVAT</sequence>
<gene>
    <name evidence="1" type="ORF">LCGC14_0389690</name>
</gene>
<name>A0A0F9TI06_9ZZZZ</name>
<organism evidence="1">
    <name type="scientific">marine sediment metagenome</name>
    <dbReference type="NCBI Taxonomy" id="412755"/>
    <lineage>
        <taxon>unclassified sequences</taxon>
        <taxon>metagenomes</taxon>
        <taxon>ecological metagenomes</taxon>
    </lineage>
</organism>
<reference evidence="1" key="1">
    <citation type="journal article" date="2015" name="Nature">
        <title>Complex archaea that bridge the gap between prokaryotes and eukaryotes.</title>
        <authorList>
            <person name="Spang A."/>
            <person name="Saw J.H."/>
            <person name="Jorgensen S.L."/>
            <person name="Zaremba-Niedzwiedzka K."/>
            <person name="Martijn J."/>
            <person name="Lind A.E."/>
            <person name="van Eijk R."/>
            <person name="Schleper C."/>
            <person name="Guy L."/>
            <person name="Ettema T.J."/>
        </authorList>
    </citation>
    <scope>NUCLEOTIDE SEQUENCE</scope>
</reference>
<evidence type="ECO:0000313" key="1">
    <source>
        <dbReference type="EMBL" id="KKN74552.1"/>
    </source>
</evidence>
<protein>
    <submittedName>
        <fullName evidence="1">Uncharacterized protein</fullName>
    </submittedName>
</protein>
<comment type="caution">
    <text evidence="1">The sequence shown here is derived from an EMBL/GenBank/DDBJ whole genome shotgun (WGS) entry which is preliminary data.</text>
</comment>
<dbReference type="EMBL" id="LAZR01000324">
    <property type="protein sequence ID" value="KKN74552.1"/>
    <property type="molecule type" value="Genomic_DNA"/>
</dbReference>
<dbReference type="AlphaFoldDB" id="A0A0F9TI06"/>
<accession>A0A0F9TI06</accession>